<proteinExistence type="predicted"/>
<evidence type="ECO:0000313" key="3">
    <source>
        <dbReference type="Proteomes" id="UP000540191"/>
    </source>
</evidence>
<keyword evidence="3" id="KW-1185">Reference proteome</keyword>
<dbReference type="EMBL" id="JACHNA010000001">
    <property type="protein sequence ID" value="MBB4736123.1"/>
    <property type="molecule type" value="Genomic_DNA"/>
</dbReference>
<accession>A0A7W7GPW3</accession>
<dbReference type="Proteomes" id="UP000540191">
    <property type="component" value="Unassembled WGS sequence"/>
</dbReference>
<protein>
    <submittedName>
        <fullName evidence="2">Uncharacterized protein</fullName>
    </submittedName>
</protein>
<comment type="caution">
    <text evidence="2">The sequence shown here is derived from an EMBL/GenBank/DDBJ whole genome shotgun (WGS) entry which is preliminary data.</text>
</comment>
<evidence type="ECO:0000313" key="2">
    <source>
        <dbReference type="EMBL" id="MBB4736123.1"/>
    </source>
</evidence>
<evidence type="ECO:0000256" key="1">
    <source>
        <dbReference type="SAM" id="MobiDB-lite"/>
    </source>
</evidence>
<gene>
    <name evidence="2" type="ORF">HDA30_001631</name>
</gene>
<dbReference type="RefSeq" id="WP_262337745.1">
    <property type="nucleotide sequence ID" value="NZ_JACHNA010000001.1"/>
</dbReference>
<name>A0A7W7GPW3_9MICC</name>
<feature type="region of interest" description="Disordered" evidence="1">
    <location>
        <begin position="1"/>
        <end position="44"/>
    </location>
</feature>
<dbReference type="AlphaFoldDB" id="A0A7W7GPW3"/>
<reference evidence="2 3" key="1">
    <citation type="submission" date="2020-08" db="EMBL/GenBank/DDBJ databases">
        <title>Sequencing the genomes of 1000 actinobacteria strains.</title>
        <authorList>
            <person name="Klenk H.-P."/>
        </authorList>
    </citation>
    <scope>NUCLEOTIDE SEQUENCE [LARGE SCALE GENOMIC DNA]</scope>
    <source>
        <strain evidence="2 3">DSM 23974</strain>
    </source>
</reference>
<organism evidence="2 3">
    <name type="scientific">Micrococcus cohnii</name>
    <dbReference type="NCBI Taxonomy" id="993416"/>
    <lineage>
        <taxon>Bacteria</taxon>
        <taxon>Bacillati</taxon>
        <taxon>Actinomycetota</taxon>
        <taxon>Actinomycetes</taxon>
        <taxon>Micrococcales</taxon>
        <taxon>Micrococcaceae</taxon>
        <taxon>Micrococcus</taxon>
    </lineage>
</organism>
<sequence length="44" mass="4915">MGLKDLFTGRTKDDTCCGTQIVPDDDTTQDTREETPQTPDPEQD</sequence>